<dbReference type="SUPFAM" id="SSF57850">
    <property type="entry name" value="RING/U-box"/>
    <property type="match status" value="1"/>
</dbReference>
<evidence type="ECO:0000313" key="5">
    <source>
        <dbReference type="EMBL" id="KAL3757298.1"/>
    </source>
</evidence>
<evidence type="ECO:0000256" key="3">
    <source>
        <dbReference type="SAM" id="MobiDB-lite"/>
    </source>
</evidence>
<dbReference type="PANTHER" id="PTHR24007:SF7">
    <property type="entry name" value="BRCA1-ASSOCIATED PROTEIN"/>
    <property type="match status" value="1"/>
</dbReference>
<comment type="caution">
    <text evidence="5">The sequence shown here is derived from an EMBL/GenBank/DDBJ whole genome shotgun (WGS) entry which is preliminary data.</text>
</comment>
<evidence type="ECO:0000256" key="1">
    <source>
        <dbReference type="PROSITE-ProRule" id="PRU00502"/>
    </source>
</evidence>
<dbReference type="Pfam" id="PF02148">
    <property type="entry name" value="zf-UBP"/>
    <property type="match status" value="1"/>
</dbReference>
<dbReference type="SMART" id="SM00290">
    <property type="entry name" value="ZnF_UBP"/>
    <property type="match status" value="1"/>
</dbReference>
<feature type="region of interest" description="Disordered" evidence="3">
    <location>
        <begin position="438"/>
        <end position="464"/>
    </location>
</feature>
<evidence type="ECO:0000259" key="4">
    <source>
        <dbReference type="PROSITE" id="PS50271"/>
    </source>
</evidence>
<dbReference type="EMBL" id="JALLBG020000268">
    <property type="protein sequence ID" value="KAL3757298.1"/>
    <property type="molecule type" value="Genomic_DNA"/>
</dbReference>
<keyword evidence="1" id="KW-0862">Zinc</keyword>
<sequence>MSKIDSDNKAFGIATLPCCPVCLSFIEPTRLGLPELKPQHKCSRWCLSSNDVSEDDARDIVYSHRGTCPNEMKFTPSSQCAACRAIFQREQPIESMSNGSCHHQSPLMLSPAPSWGEQQVNRRDKFSHEPFASWNSCYQCGMTSNLWVCLTCGVVGCGRYTRKHAEEHYTLMGHPYSFELATGRIWDYDDGKFVHRIDLTECPVLSMKLGRAVASAESRNNFTSPLAASSLVGSSGQGGDCLSECYSNDRWSKDGLGDSFTQCHSNLEGNQHNMPPNASKFPAPKKSIMISQEYEALLQSALEDQAQHYQGEISRLRAESATSRMQDSEITDRESREIDALRMDSERLKQDIETLSLALLEEQRKEAKNRSLSQRLLREQSISKELLEKIRKETATVIEQGKQRADDLEMQIDDLSANLKMMSQFAVNEELNQAQICGTTGGVKGGGEKGGKRGKQARRGRKRG</sequence>
<dbReference type="InterPro" id="IPR013083">
    <property type="entry name" value="Znf_RING/FYVE/PHD"/>
</dbReference>
<dbReference type="GO" id="GO:0008270">
    <property type="term" value="F:zinc ion binding"/>
    <property type="evidence" value="ECO:0007669"/>
    <property type="project" value="UniProtKB-KW"/>
</dbReference>
<dbReference type="PANTHER" id="PTHR24007">
    <property type="entry name" value="BRCA1-ASSOCIATED PROTEIN"/>
    <property type="match status" value="1"/>
</dbReference>
<dbReference type="PROSITE" id="PS50271">
    <property type="entry name" value="ZF_UBP"/>
    <property type="match status" value="1"/>
</dbReference>
<dbReference type="Proteomes" id="UP001530293">
    <property type="component" value="Unassembled WGS sequence"/>
</dbReference>
<evidence type="ECO:0000313" key="6">
    <source>
        <dbReference type="Proteomes" id="UP001530293"/>
    </source>
</evidence>
<feature type="coiled-coil region" evidence="2">
    <location>
        <begin position="299"/>
        <end position="365"/>
    </location>
</feature>
<organism evidence="5 6">
    <name type="scientific">Discostella pseudostelligera</name>
    <dbReference type="NCBI Taxonomy" id="259834"/>
    <lineage>
        <taxon>Eukaryota</taxon>
        <taxon>Sar</taxon>
        <taxon>Stramenopiles</taxon>
        <taxon>Ochrophyta</taxon>
        <taxon>Bacillariophyta</taxon>
        <taxon>Coscinodiscophyceae</taxon>
        <taxon>Thalassiosirophycidae</taxon>
        <taxon>Stephanodiscales</taxon>
        <taxon>Stephanodiscaceae</taxon>
        <taxon>Discostella</taxon>
    </lineage>
</organism>
<dbReference type="InterPro" id="IPR001607">
    <property type="entry name" value="Znf_UBP"/>
</dbReference>
<reference evidence="5 6" key="1">
    <citation type="submission" date="2024-10" db="EMBL/GenBank/DDBJ databases">
        <title>Updated reference genomes for cyclostephanoid diatoms.</title>
        <authorList>
            <person name="Roberts W.R."/>
            <person name="Alverson A.J."/>
        </authorList>
    </citation>
    <scope>NUCLEOTIDE SEQUENCE [LARGE SCALE GENOMIC DNA]</scope>
    <source>
        <strain evidence="5 6">AJA232-27</strain>
    </source>
</reference>
<feature type="domain" description="UBP-type" evidence="4">
    <location>
        <begin position="108"/>
        <end position="214"/>
    </location>
</feature>
<proteinExistence type="predicted"/>
<evidence type="ECO:0000256" key="2">
    <source>
        <dbReference type="SAM" id="Coils"/>
    </source>
</evidence>
<keyword evidence="6" id="KW-1185">Reference proteome</keyword>
<protein>
    <recommendedName>
        <fullName evidence="4">UBP-type domain-containing protein</fullName>
    </recommendedName>
</protein>
<keyword evidence="1" id="KW-0863">Zinc-finger</keyword>
<keyword evidence="2" id="KW-0175">Coiled coil</keyword>
<feature type="compositionally biased region" description="Basic residues" evidence="3">
    <location>
        <begin position="452"/>
        <end position="464"/>
    </location>
</feature>
<accession>A0ABD3M394</accession>
<name>A0ABD3M394_9STRA</name>
<keyword evidence="1" id="KW-0479">Metal-binding</keyword>
<dbReference type="AlphaFoldDB" id="A0ABD3M394"/>
<gene>
    <name evidence="5" type="ORF">ACHAWU_008459</name>
</gene>
<dbReference type="Gene3D" id="3.30.40.10">
    <property type="entry name" value="Zinc/RING finger domain, C3HC4 (zinc finger)"/>
    <property type="match status" value="1"/>
</dbReference>